<proteinExistence type="predicted"/>
<sequence length="248" mass="27408">MTSYERPLDQIRKETKAAHRAPHLRKNNLTPVDQIDSLDNILGATYHHDGPYDATLASRNRNRKYAPVDAVQETNKMALDATPIENLQDSLRKHVPLAGTANIPPGQEDLAGRTMRYEEGADLMREEDAEGGPYRRWKDYDYEYQPGDLKGKGEPSYSIERQIKERGASASGENGTAVYEMQPGGSSRKDGGTVVRQRSYSSSAGPSSPQGAAHDSNVRRSNTVGKRSGLEGLKRRIGSLRRKSPDQA</sequence>
<feature type="compositionally biased region" description="Basic and acidic residues" evidence="1">
    <location>
        <begin position="1"/>
        <end position="17"/>
    </location>
</feature>
<reference evidence="2" key="1">
    <citation type="submission" date="2021-03" db="EMBL/GenBank/DDBJ databases">
        <title>Revisited historic fungal species revealed as producer of novel bioactive compounds through whole genome sequencing and comparative genomics.</title>
        <authorList>
            <person name="Vignolle G.A."/>
            <person name="Hochenegger N."/>
            <person name="Mach R.L."/>
            <person name="Mach-Aigner A.R."/>
            <person name="Javad Rahimi M."/>
            <person name="Salim K.A."/>
            <person name="Chan C.M."/>
            <person name="Lim L.B.L."/>
            <person name="Cai F."/>
            <person name="Druzhinina I.S."/>
            <person name="U'Ren J.M."/>
            <person name="Derntl C."/>
        </authorList>
    </citation>
    <scope>NUCLEOTIDE SEQUENCE</scope>
    <source>
        <strain evidence="2">TUCIM 5799</strain>
    </source>
</reference>
<name>A0A9Q0ATW8_9PEZI</name>
<dbReference type="Proteomes" id="UP000829685">
    <property type="component" value="Unassembled WGS sequence"/>
</dbReference>
<dbReference type="AlphaFoldDB" id="A0A9Q0ATW8"/>
<evidence type="ECO:0000256" key="1">
    <source>
        <dbReference type="SAM" id="MobiDB-lite"/>
    </source>
</evidence>
<protein>
    <recommendedName>
        <fullName evidence="4">Pal1 cell morphology</fullName>
    </recommendedName>
</protein>
<comment type="caution">
    <text evidence="2">The sequence shown here is derived from an EMBL/GenBank/DDBJ whole genome shotgun (WGS) entry which is preliminary data.</text>
</comment>
<accession>A0A9Q0ATW8</accession>
<feature type="region of interest" description="Disordered" evidence="1">
    <location>
        <begin position="1"/>
        <end position="28"/>
    </location>
</feature>
<keyword evidence="3" id="KW-1185">Reference proteome</keyword>
<dbReference type="PANTHER" id="PTHR28307">
    <property type="entry name" value="PROTEIN PAL1"/>
    <property type="match status" value="1"/>
</dbReference>
<dbReference type="Pfam" id="PF08316">
    <property type="entry name" value="Pal1"/>
    <property type="match status" value="1"/>
</dbReference>
<dbReference type="PANTHER" id="PTHR28307:SF1">
    <property type="entry name" value="PAL1 CELL MORPHOLOGY PROTEIN"/>
    <property type="match status" value="1"/>
</dbReference>
<evidence type="ECO:0000313" key="2">
    <source>
        <dbReference type="EMBL" id="KAI1879917.1"/>
    </source>
</evidence>
<organism evidence="2 3">
    <name type="scientific">Neoarthrinium moseri</name>
    <dbReference type="NCBI Taxonomy" id="1658444"/>
    <lineage>
        <taxon>Eukaryota</taxon>
        <taxon>Fungi</taxon>
        <taxon>Dikarya</taxon>
        <taxon>Ascomycota</taxon>
        <taxon>Pezizomycotina</taxon>
        <taxon>Sordariomycetes</taxon>
        <taxon>Xylariomycetidae</taxon>
        <taxon>Amphisphaeriales</taxon>
        <taxon>Apiosporaceae</taxon>
        <taxon>Neoarthrinium</taxon>
    </lineage>
</organism>
<feature type="region of interest" description="Disordered" evidence="1">
    <location>
        <begin position="166"/>
        <end position="248"/>
    </location>
</feature>
<evidence type="ECO:0000313" key="3">
    <source>
        <dbReference type="Proteomes" id="UP000829685"/>
    </source>
</evidence>
<gene>
    <name evidence="2" type="ORF">JX265_001538</name>
</gene>
<evidence type="ECO:0008006" key="4">
    <source>
        <dbReference type="Google" id="ProtNLM"/>
    </source>
</evidence>
<dbReference type="GO" id="GO:0005737">
    <property type="term" value="C:cytoplasm"/>
    <property type="evidence" value="ECO:0007669"/>
    <property type="project" value="TreeGrafter"/>
</dbReference>
<dbReference type="EMBL" id="JAFIMR010000003">
    <property type="protein sequence ID" value="KAI1879917.1"/>
    <property type="molecule type" value="Genomic_DNA"/>
</dbReference>
<feature type="compositionally biased region" description="Low complexity" evidence="1">
    <location>
        <begin position="196"/>
        <end position="212"/>
    </location>
</feature>
<dbReference type="InterPro" id="IPR013226">
    <property type="entry name" value="Pal1"/>
</dbReference>